<dbReference type="Gene3D" id="3.10.450.50">
    <property type="match status" value="1"/>
</dbReference>
<dbReference type="RefSeq" id="WP_084884970.1">
    <property type="nucleotide sequence ID" value="NZ_MLJJ01000024.1"/>
</dbReference>
<dbReference type="InterPro" id="IPR032710">
    <property type="entry name" value="NTF2-like_dom_sf"/>
</dbReference>
<dbReference type="SUPFAM" id="SSF54427">
    <property type="entry name" value="NTF2-like"/>
    <property type="match status" value="1"/>
</dbReference>
<gene>
    <name evidence="1" type="ORF">HA46_13820</name>
</gene>
<accession>A0ABX3UQ61</accession>
<proteinExistence type="predicted"/>
<protein>
    <submittedName>
        <fullName evidence="1">Ester cyclase</fullName>
    </submittedName>
</protein>
<dbReference type="Pfam" id="PF07366">
    <property type="entry name" value="SnoaL"/>
    <property type="match status" value="1"/>
</dbReference>
<dbReference type="PANTHER" id="PTHR38436">
    <property type="entry name" value="POLYKETIDE CYCLASE SNOAL-LIKE DOMAIN"/>
    <property type="match status" value="1"/>
</dbReference>
<evidence type="ECO:0000313" key="1">
    <source>
        <dbReference type="EMBL" id="ORM98201.1"/>
    </source>
</evidence>
<evidence type="ECO:0000313" key="2">
    <source>
        <dbReference type="Proteomes" id="UP000193785"/>
    </source>
</evidence>
<name>A0ABX3UQ61_9GAMM</name>
<comment type="caution">
    <text evidence="1">The sequence shown here is derived from an EMBL/GenBank/DDBJ whole genome shotgun (WGS) entry which is preliminary data.</text>
</comment>
<organism evidence="1 2">
    <name type="scientific">Pantoea septica</name>
    <dbReference type="NCBI Taxonomy" id="472695"/>
    <lineage>
        <taxon>Bacteria</taxon>
        <taxon>Pseudomonadati</taxon>
        <taxon>Pseudomonadota</taxon>
        <taxon>Gammaproteobacteria</taxon>
        <taxon>Enterobacterales</taxon>
        <taxon>Erwiniaceae</taxon>
        <taxon>Pantoea</taxon>
    </lineage>
</organism>
<dbReference type="PANTHER" id="PTHR38436:SF1">
    <property type="entry name" value="ESTER CYCLASE"/>
    <property type="match status" value="1"/>
</dbReference>
<dbReference type="EMBL" id="MLJJ01000024">
    <property type="protein sequence ID" value="ORM98201.1"/>
    <property type="molecule type" value="Genomic_DNA"/>
</dbReference>
<keyword evidence="2" id="KW-1185">Reference proteome</keyword>
<dbReference type="InterPro" id="IPR009959">
    <property type="entry name" value="Cyclase_SnoaL-like"/>
</dbReference>
<sequence>MGESNKAVVRRFNQQVIVAGDRAAFEALVALDFINHSAPPGAPRDRESLWHTFDALLRPAFSSLQVEIEEQVAEGDRVATRKIITGVHTGALMGVAATGLPVRIQVMDIVQIVEGQYLAHWGMNSLAAVVAQLREASQRA</sequence>
<dbReference type="Proteomes" id="UP000193785">
    <property type="component" value="Unassembled WGS sequence"/>
</dbReference>
<reference evidence="1 2" key="1">
    <citation type="journal article" date="2017" name="Antonie Van Leeuwenhoek">
        <title>Phylogenomic resolution of the bacterial genus Pantoea and its relationship with Erwinia and Tatumella.</title>
        <authorList>
            <person name="Palmer M."/>
            <person name="Steenkamp E.T."/>
            <person name="Coetzee M.P."/>
            <person name="Chan W.Y."/>
            <person name="van Zyl E."/>
            <person name="De Maayer P."/>
            <person name="Coutinho T.A."/>
            <person name="Blom J."/>
            <person name="Smits T.H."/>
            <person name="Duffy B."/>
            <person name="Venter S.N."/>
        </authorList>
    </citation>
    <scope>NUCLEOTIDE SEQUENCE [LARGE SCALE GENOMIC DNA]</scope>
    <source>
        <strain evidence="1 2">LMG 5345</strain>
    </source>
</reference>